<reference evidence="4" key="1">
    <citation type="journal article" date="2019" name="Int. J. Syst. Evol. Microbiol.">
        <title>The Global Catalogue of Microorganisms (GCM) 10K type strain sequencing project: providing services to taxonomists for standard genome sequencing and annotation.</title>
        <authorList>
            <consortium name="The Broad Institute Genomics Platform"/>
            <consortium name="The Broad Institute Genome Sequencing Center for Infectious Disease"/>
            <person name="Wu L."/>
            <person name="Ma J."/>
        </authorList>
    </citation>
    <scope>NUCLEOTIDE SEQUENCE [LARGE SCALE GENOMIC DNA]</scope>
    <source>
        <strain evidence="4">JCM 18302</strain>
    </source>
</reference>
<name>A0ABP9P7E3_9PSEU</name>
<dbReference type="InterPro" id="IPR036396">
    <property type="entry name" value="Cyt_P450_sf"/>
</dbReference>
<organism evidence="3 4">
    <name type="scientific">Pseudonocardia adelaidensis</name>
    <dbReference type="NCBI Taxonomy" id="648754"/>
    <lineage>
        <taxon>Bacteria</taxon>
        <taxon>Bacillati</taxon>
        <taxon>Actinomycetota</taxon>
        <taxon>Actinomycetes</taxon>
        <taxon>Pseudonocardiales</taxon>
        <taxon>Pseudonocardiaceae</taxon>
        <taxon>Pseudonocardia</taxon>
    </lineage>
</organism>
<comment type="similarity">
    <text evidence="1 2">Belongs to the cytochrome P450 family.</text>
</comment>
<dbReference type="InterPro" id="IPR001128">
    <property type="entry name" value="Cyt_P450"/>
</dbReference>
<keyword evidence="2" id="KW-0349">Heme</keyword>
<dbReference type="InterPro" id="IPR002397">
    <property type="entry name" value="Cyt_P450_B"/>
</dbReference>
<keyword evidence="2" id="KW-0503">Monooxygenase</keyword>
<proteinExistence type="inferred from homology"/>
<keyword evidence="2" id="KW-0408">Iron</keyword>
<dbReference type="Gene3D" id="1.10.630.10">
    <property type="entry name" value="Cytochrome P450"/>
    <property type="match status" value="1"/>
</dbReference>
<dbReference type="PANTHER" id="PTHR46696">
    <property type="entry name" value="P450, PUTATIVE (EUROFUNG)-RELATED"/>
    <property type="match status" value="1"/>
</dbReference>
<dbReference type="PRINTS" id="PR00359">
    <property type="entry name" value="BP450"/>
</dbReference>
<evidence type="ECO:0000313" key="4">
    <source>
        <dbReference type="Proteomes" id="UP001500804"/>
    </source>
</evidence>
<keyword evidence="4" id="KW-1185">Reference proteome</keyword>
<keyword evidence="2" id="KW-0479">Metal-binding</keyword>
<protein>
    <submittedName>
        <fullName evidence="3">Cytochrome P450</fullName>
    </submittedName>
</protein>
<dbReference type="PANTHER" id="PTHR46696:SF1">
    <property type="entry name" value="CYTOCHROME P450 YJIB-RELATED"/>
    <property type="match status" value="1"/>
</dbReference>
<accession>A0ABP9P7E3</accession>
<evidence type="ECO:0000256" key="1">
    <source>
        <dbReference type="ARBA" id="ARBA00010617"/>
    </source>
</evidence>
<dbReference type="Proteomes" id="UP001500804">
    <property type="component" value="Unassembled WGS sequence"/>
</dbReference>
<dbReference type="InterPro" id="IPR017972">
    <property type="entry name" value="Cyt_P450_CS"/>
</dbReference>
<keyword evidence="2" id="KW-0560">Oxidoreductase</keyword>
<dbReference type="Pfam" id="PF00067">
    <property type="entry name" value="p450"/>
    <property type="match status" value="1"/>
</dbReference>
<evidence type="ECO:0000313" key="3">
    <source>
        <dbReference type="EMBL" id="GAA5141162.1"/>
    </source>
</evidence>
<evidence type="ECO:0000256" key="2">
    <source>
        <dbReference type="RuleBase" id="RU000461"/>
    </source>
</evidence>
<dbReference type="EMBL" id="BAABJO010000051">
    <property type="protein sequence ID" value="GAA5141162.1"/>
    <property type="molecule type" value="Genomic_DNA"/>
</dbReference>
<comment type="caution">
    <text evidence="3">The sequence shown here is derived from an EMBL/GenBank/DDBJ whole genome shotgun (WGS) entry which is preliminary data.</text>
</comment>
<dbReference type="SUPFAM" id="SSF48264">
    <property type="entry name" value="Cytochrome P450"/>
    <property type="match status" value="1"/>
</dbReference>
<dbReference type="PROSITE" id="PS00086">
    <property type="entry name" value="CYTOCHROME_P450"/>
    <property type="match status" value="1"/>
</dbReference>
<gene>
    <name evidence="3" type="ORF">GCM10023320_79800</name>
</gene>
<sequence>MKTQLDPSPFDLSGRHLREQTARLRSQGPAARVNLPDGVTAWSVTRYEVLMRLAADDRVSRDAQQHWPGLSDIPPGWPLRPFLIAPTVLNAYGADRNRLRELLEGAFTPRRLQILATRLQERVQHYLESFGSLSSGQVIDIKSRYANVIASETLCDLFGVPHDDWELGKIAFTRLLSPSPDPDAAAADLDEAMTFLSELIASKQGAPGDDMATTLAGAINTTDEERVLALAVTIAGGIPSTTELITNAVFNLLRHGDQLQAVLKGAASWSAVIEETLRLDAPVQHMPLRYAVEDIDLGEGVVIHRGDPILMGFGAGGRDPEIHGETADIFDIHRRNKEHVAFGYGVHHCIGAPLGRLQAAIALPALFERFPHIGFAVRPETLEPLSTFVFYGKAQLPVRLLP</sequence>